<gene>
    <name evidence="4" type="ORF">Glove_139g99</name>
</gene>
<name>A0A397IYH0_9GLOM</name>
<evidence type="ECO:0000313" key="5">
    <source>
        <dbReference type="Proteomes" id="UP000266861"/>
    </source>
</evidence>
<dbReference type="AlphaFoldDB" id="A0A397IYH0"/>
<feature type="compositionally biased region" description="Low complexity" evidence="2">
    <location>
        <begin position="55"/>
        <end position="89"/>
    </location>
</feature>
<reference evidence="4 5" key="1">
    <citation type="submission" date="2018-08" db="EMBL/GenBank/DDBJ databases">
        <title>Genome and evolution of the arbuscular mycorrhizal fungus Diversispora epigaea (formerly Glomus versiforme) and its bacterial endosymbionts.</title>
        <authorList>
            <person name="Sun X."/>
            <person name="Fei Z."/>
            <person name="Harrison M."/>
        </authorList>
    </citation>
    <scope>NUCLEOTIDE SEQUENCE [LARGE SCALE GENOMIC DNA]</scope>
    <source>
        <strain evidence="4 5">IT104</strain>
    </source>
</reference>
<keyword evidence="1" id="KW-0862">Zinc</keyword>
<accession>A0A397IYH0</accession>
<dbReference type="GO" id="GO:0008270">
    <property type="term" value="F:zinc ion binding"/>
    <property type="evidence" value="ECO:0007669"/>
    <property type="project" value="UniProtKB-KW"/>
</dbReference>
<evidence type="ECO:0000256" key="2">
    <source>
        <dbReference type="SAM" id="MobiDB-lite"/>
    </source>
</evidence>
<evidence type="ECO:0000256" key="1">
    <source>
        <dbReference type="PROSITE-ProRule" id="PRU00047"/>
    </source>
</evidence>
<feature type="domain" description="CCHC-type" evidence="3">
    <location>
        <begin position="23"/>
        <end position="36"/>
    </location>
</feature>
<dbReference type="GO" id="GO:0003676">
    <property type="term" value="F:nucleic acid binding"/>
    <property type="evidence" value="ECO:0007669"/>
    <property type="project" value="InterPro"/>
</dbReference>
<sequence>MQKQEVPQTSFANNNSSRSRPTCYNCGNIGHISCACYKLRNYQGNNNAHENVETNSNNYPRNNYPRNNDNSTSLPSNNPPENNLNHPNNPQVNQMDTIQALINMLSSMNFNNRNNRLMNNGSDENEQHYYFNAYEDNDPFFYSEEKISHPDRTKQHEK</sequence>
<keyword evidence="1" id="KW-0863">Zinc-finger</keyword>
<protein>
    <recommendedName>
        <fullName evidence="3">CCHC-type domain-containing protein</fullName>
    </recommendedName>
</protein>
<proteinExistence type="predicted"/>
<comment type="caution">
    <text evidence="4">The sequence shown here is derived from an EMBL/GenBank/DDBJ whole genome shotgun (WGS) entry which is preliminary data.</text>
</comment>
<dbReference type="EMBL" id="PQFF01000130">
    <property type="protein sequence ID" value="RHZ80127.1"/>
    <property type="molecule type" value="Genomic_DNA"/>
</dbReference>
<keyword evidence="1" id="KW-0479">Metal-binding</keyword>
<dbReference type="SUPFAM" id="SSF57756">
    <property type="entry name" value="Retrovirus zinc finger-like domains"/>
    <property type="match status" value="1"/>
</dbReference>
<dbReference type="STRING" id="1348612.A0A397IYH0"/>
<dbReference type="InterPro" id="IPR036875">
    <property type="entry name" value="Znf_CCHC_sf"/>
</dbReference>
<keyword evidence="5" id="KW-1185">Reference proteome</keyword>
<dbReference type="PROSITE" id="PS50158">
    <property type="entry name" value="ZF_CCHC"/>
    <property type="match status" value="1"/>
</dbReference>
<feature type="region of interest" description="Disordered" evidence="2">
    <location>
        <begin position="48"/>
        <end position="89"/>
    </location>
</feature>
<evidence type="ECO:0000259" key="3">
    <source>
        <dbReference type="PROSITE" id="PS50158"/>
    </source>
</evidence>
<dbReference type="Proteomes" id="UP000266861">
    <property type="component" value="Unassembled WGS sequence"/>
</dbReference>
<evidence type="ECO:0000313" key="4">
    <source>
        <dbReference type="EMBL" id="RHZ80127.1"/>
    </source>
</evidence>
<dbReference type="InterPro" id="IPR001878">
    <property type="entry name" value="Znf_CCHC"/>
</dbReference>
<organism evidence="4 5">
    <name type="scientific">Diversispora epigaea</name>
    <dbReference type="NCBI Taxonomy" id="1348612"/>
    <lineage>
        <taxon>Eukaryota</taxon>
        <taxon>Fungi</taxon>
        <taxon>Fungi incertae sedis</taxon>
        <taxon>Mucoromycota</taxon>
        <taxon>Glomeromycotina</taxon>
        <taxon>Glomeromycetes</taxon>
        <taxon>Diversisporales</taxon>
        <taxon>Diversisporaceae</taxon>
        <taxon>Diversispora</taxon>
    </lineage>
</organism>